<dbReference type="SUPFAM" id="SSF48264">
    <property type="entry name" value="Cytochrome P450"/>
    <property type="match status" value="1"/>
</dbReference>
<dbReference type="InterPro" id="IPR036396">
    <property type="entry name" value="Cyt_P450_sf"/>
</dbReference>
<dbReference type="Gene3D" id="1.10.630.10">
    <property type="entry name" value="Cytochrome P450"/>
    <property type="match status" value="2"/>
</dbReference>
<sequence length="323" mass="35204">MGHEMLVVLNLALASSLLLHIAYRTALPRPIPGIAYHKSSANSLFGVISTMLRNISSTNELFIRPFGRPMIFIADWRRRLLANTMSPAFLNQVAAPRIHDAALDLIELWQLKIKLAGNHPFPAPSDIHHMTLDAIWAATFGTSSGTTKSQVALLSSLAKLESLSPDDNIPAAFPKGPTPPAVNAIATMTDSLDNAIGSPLPRKKEGQRMSWGVKYLSDSAPVQQKLRVVLRAEFFDAAAARTTPSAGDYVKREISTLDAVMEEILRCSLTSHGAIRNAKVDTGVLGYRIPAGTDVYMLSNGPSFMSPGFRIEESRRRPELSGY</sequence>
<keyword evidence="1" id="KW-0732">Signal</keyword>
<dbReference type="AlphaFoldDB" id="A0AA39R9V2"/>
<dbReference type="GO" id="GO:0005506">
    <property type="term" value="F:iron ion binding"/>
    <property type="evidence" value="ECO:0007669"/>
    <property type="project" value="InterPro"/>
</dbReference>
<evidence type="ECO:0000313" key="3">
    <source>
        <dbReference type="Proteomes" id="UP001166286"/>
    </source>
</evidence>
<name>A0AA39R9V2_9LECA</name>
<comment type="caution">
    <text evidence="2">The sequence shown here is derived from an EMBL/GenBank/DDBJ whole genome shotgun (WGS) entry which is preliminary data.</text>
</comment>
<keyword evidence="3" id="KW-1185">Reference proteome</keyword>
<dbReference type="GO" id="GO:0004497">
    <property type="term" value="F:monooxygenase activity"/>
    <property type="evidence" value="ECO:0007669"/>
    <property type="project" value="InterPro"/>
</dbReference>
<evidence type="ECO:0000256" key="1">
    <source>
        <dbReference type="SAM" id="SignalP"/>
    </source>
</evidence>
<feature type="signal peptide" evidence="1">
    <location>
        <begin position="1"/>
        <end position="28"/>
    </location>
</feature>
<feature type="chain" id="PRO_5041389541" description="Cytochrome P450" evidence="1">
    <location>
        <begin position="29"/>
        <end position="323"/>
    </location>
</feature>
<organism evidence="2 3">
    <name type="scientific">Cladonia borealis</name>
    <dbReference type="NCBI Taxonomy" id="184061"/>
    <lineage>
        <taxon>Eukaryota</taxon>
        <taxon>Fungi</taxon>
        <taxon>Dikarya</taxon>
        <taxon>Ascomycota</taxon>
        <taxon>Pezizomycotina</taxon>
        <taxon>Lecanoromycetes</taxon>
        <taxon>OSLEUM clade</taxon>
        <taxon>Lecanoromycetidae</taxon>
        <taxon>Lecanorales</taxon>
        <taxon>Lecanorineae</taxon>
        <taxon>Cladoniaceae</taxon>
        <taxon>Cladonia</taxon>
    </lineage>
</organism>
<protein>
    <recommendedName>
        <fullName evidence="4">Cytochrome P450</fullName>
    </recommendedName>
</protein>
<reference evidence="2" key="1">
    <citation type="submission" date="2023-03" db="EMBL/GenBank/DDBJ databases">
        <title>Complete genome of Cladonia borealis.</title>
        <authorList>
            <person name="Park H."/>
        </authorList>
    </citation>
    <scope>NUCLEOTIDE SEQUENCE</scope>
    <source>
        <strain evidence="2">ANT050790</strain>
    </source>
</reference>
<evidence type="ECO:0008006" key="4">
    <source>
        <dbReference type="Google" id="ProtNLM"/>
    </source>
</evidence>
<dbReference type="GO" id="GO:0016705">
    <property type="term" value="F:oxidoreductase activity, acting on paired donors, with incorporation or reduction of molecular oxygen"/>
    <property type="evidence" value="ECO:0007669"/>
    <property type="project" value="InterPro"/>
</dbReference>
<dbReference type="EMBL" id="JAFEKC020000001">
    <property type="protein sequence ID" value="KAK0517510.1"/>
    <property type="molecule type" value="Genomic_DNA"/>
</dbReference>
<gene>
    <name evidence="2" type="ORF">JMJ35_000665</name>
</gene>
<dbReference type="Proteomes" id="UP001166286">
    <property type="component" value="Unassembled WGS sequence"/>
</dbReference>
<evidence type="ECO:0000313" key="2">
    <source>
        <dbReference type="EMBL" id="KAK0517510.1"/>
    </source>
</evidence>
<accession>A0AA39R9V2</accession>
<proteinExistence type="predicted"/>
<dbReference type="GO" id="GO:0020037">
    <property type="term" value="F:heme binding"/>
    <property type="evidence" value="ECO:0007669"/>
    <property type="project" value="InterPro"/>
</dbReference>